<feature type="transmembrane region" description="Helical" evidence="8">
    <location>
        <begin position="62"/>
        <end position="84"/>
    </location>
</feature>
<evidence type="ECO:0000256" key="1">
    <source>
        <dbReference type="ARBA" id="ARBA00004651"/>
    </source>
</evidence>
<dbReference type="InterPro" id="IPR000276">
    <property type="entry name" value="GPCR_Rhodpsn"/>
</dbReference>
<dbReference type="VEuPathDB" id="VectorBase:LDEU012561"/>
<evidence type="ECO:0000256" key="7">
    <source>
        <dbReference type="ARBA" id="ARBA00023170"/>
    </source>
</evidence>
<dbReference type="Gene3D" id="1.20.1070.10">
    <property type="entry name" value="Rhodopsin 7-helix transmembrane proteins"/>
    <property type="match status" value="1"/>
</dbReference>
<dbReference type="GO" id="GO:0005886">
    <property type="term" value="C:plasma membrane"/>
    <property type="evidence" value="ECO:0007669"/>
    <property type="project" value="UniProtKB-SubCell"/>
</dbReference>
<dbReference type="OrthoDB" id="10042731at2759"/>
<keyword evidence="3" id="KW-1003">Cell membrane</keyword>
<feature type="transmembrane region" description="Helical" evidence="8">
    <location>
        <begin position="20"/>
        <end position="42"/>
    </location>
</feature>
<keyword evidence="6 8" id="KW-0472">Membrane</keyword>
<keyword evidence="5 8" id="KW-1133">Transmembrane helix</keyword>
<keyword evidence="7 10" id="KW-0675">Receptor</keyword>
<evidence type="ECO:0000256" key="4">
    <source>
        <dbReference type="ARBA" id="ARBA00022692"/>
    </source>
</evidence>
<evidence type="ECO:0000259" key="9">
    <source>
        <dbReference type="PROSITE" id="PS50262"/>
    </source>
</evidence>
<name>A0A443RWP9_9ACAR</name>
<gene>
    <name evidence="10" type="ORF">B4U80_14975</name>
</gene>
<evidence type="ECO:0000256" key="3">
    <source>
        <dbReference type="ARBA" id="ARBA00022475"/>
    </source>
</evidence>
<evidence type="ECO:0000256" key="2">
    <source>
        <dbReference type="ARBA" id="ARBA00010663"/>
    </source>
</evidence>
<keyword evidence="4 8" id="KW-0812">Transmembrane</keyword>
<evidence type="ECO:0000256" key="8">
    <source>
        <dbReference type="SAM" id="Phobius"/>
    </source>
</evidence>
<comment type="similarity">
    <text evidence="2">Belongs to the G-protein coupled receptor 1 family.</text>
</comment>
<dbReference type="Pfam" id="PF00001">
    <property type="entry name" value="7tm_1"/>
    <property type="match status" value="1"/>
</dbReference>
<dbReference type="EMBL" id="NCKV01025715">
    <property type="protein sequence ID" value="RWS19479.1"/>
    <property type="molecule type" value="Genomic_DNA"/>
</dbReference>
<dbReference type="PANTHER" id="PTHR24241">
    <property type="entry name" value="NEUROPEPTIDE RECEPTOR-RELATED G-PROTEIN COUPLED RECEPTOR"/>
    <property type="match status" value="1"/>
</dbReference>
<dbReference type="STRING" id="299467.A0A443RWP9"/>
<dbReference type="AlphaFoldDB" id="A0A443RWP9"/>
<sequence length="117" mass="14096">MIGNQSETFRKNFQRKKMKLVKMLNVIVFAYTALWTPFFINLWYMNIIGLWFTHVQSKTTNSLLFCFWLSCFTSCMNPIIYFWYYKKFRQDFKKLWGDNTLFTGSDGKNNINTANFS</sequence>
<reference evidence="10 11" key="1">
    <citation type="journal article" date="2018" name="Gigascience">
        <title>Genomes of trombidid mites reveal novel predicted allergens and laterally-transferred genes associated with secondary metabolism.</title>
        <authorList>
            <person name="Dong X."/>
            <person name="Chaisiri K."/>
            <person name="Xia D."/>
            <person name="Armstrong S.D."/>
            <person name="Fang Y."/>
            <person name="Donnelly M.J."/>
            <person name="Kadowaki T."/>
            <person name="McGarry J.W."/>
            <person name="Darby A.C."/>
            <person name="Makepeace B.L."/>
        </authorList>
    </citation>
    <scope>NUCLEOTIDE SEQUENCE [LARGE SCALE GENOMIC DNA]</scope>
    <source>
        <strain evidence="10">UoL-UT</strain>
    </source>
</reference>
<dbReference type="InterPro" id="IPR017452">
    <property type="entry name" value="GPCR_Rhodpsn_7TM"/>
</dbReference>
<evidence type="ECO:0000256" key="5">
    <source>
        <dbReference type="ARBA" id="ARBA00022989"/>
    </source>
</evidence>
<comment type="caution">
    <text evidence="10">The sequence shown here is derived from an EMBL/GenBank/DDBJ whole genome shotgun (WGS) entry which is preliminary data.</text>
</comment>
<dbReference type="PROSITE" id="PS50262">
    <property type="entry name" value="G_PROTEIN_RECEP_F1_2"/>
    <property type="match status" value="1"/>
</dbReference>
<organism evidence="10 11">
    <name type="scientific">Leptotrombidium deliense</name>
    <dbReference type="NCBI Taxonomy" id="299467"/>
    <lineage>
        <taxon>Eukaryota</taxon>
        <taxon>Metazoa</taxon>
        <taxon>Ecdysozoa</taxon>
        <taxon>Arthropoda</taxon>
        <taxon>Chelicerata</taxon>
        <taxon>Arachnida</taxon>
        <taxon>Acari</taxon>
        <taxon>Acariformes</taxon>
        <taxon>Trombidiformes</taxon>
        <taxon>Prostigmata</taxon>
        <taxon>Anystina</taxon>
        <taxon>Parasitengona</taxon>
        <taxon>Trombiculoidea</taxon>
        <taxon>Trombiculidae</taxon>
        <taxon>Leptotrombidium</taxon>
    </lineage>
</organism>
<dbReference type="Proteomes" id="UP000288716">
    <property type="component" value="Unassembled WGS sequence"/>
</dbReference>
<evidence type="ECO:0000313" key="11">
    <source>
        <dbReference type="Proteomes" id="UP000288716"/>
    </source>
</evidence>
<comment type="subcellular location">
    <subcellularLocation>
        <location evidence="1">Cell membrane</location>
        <topology evidence="1">Multi-pass membrane protein</topology>
    </subcellularLocation>
</comment>
<evidence type="ECO:0000313" key="10">
    <source>
        <dbReference type="EMBL" id="RWS19479.1"/>
    </source>
</evidence>
<proteinExistence type="inferred from homology"/>
<dbReference type="SUPFAM" id="SSF81321">
    <property type="entry name" value="Family A G protein-coupled receptor-like"/>
    <property type="match status" value="1"/>
</dbReference>
<evidence type="ECO:0000256" key="6">
    <source>
        <dbReference type="ARBA" id="ARBA00023136"/>
    </source>
</evidence>
<keyword evidence="11" id="KW-1185">Reference proteome</keyword>
<protein>
    <submittedName>
        <fullName evidence="10">Neuropeptide FF receptor 2-like protein</fullName>
    </submittedName>
</protein>
<dbReference type="GO" id="GO:0004930">
    <property type="term" value="F:G protein-coupled receptor activity"/>
    <property type="evidence" value="ECO:0007669"/>
    <property type="project" value="InterPro"/>
</dbReference>
<dbReference type="PRINTS" id="PR00237">
    <property type="entry name" value="GPCRRHODOPSN"/>
</dbReference>
<accession>A0A443RWP9</accession>
<feature type="domain" description="G-protein coupled receptors family 1 profile" evidence="9">
    <location>
        <begin position="1"/>
        <end position="81"/>
    </location>
</feature>